<evidence type="ECO:0000313" key="6">
    <source>
        <dbReference type="Proteomes" id="UP000316270"/>
    </source>
</evidence>
<dbReference type="GO" id="GO:0022857">
    <property type="term" value="F:transmembrane transporter activity"/>
    <property type="evidence" value="ECO:0007669"/>
    <property type="project" value="InterPro"/>
</dbReference>
<organism evidence="5 6">
    <name type="scientific">Venturia effusa</name>
    <dbReference type="NCBI Taxonomy" id="50376"/>
    <lineage>
        <taxon>Eukaryota</taxon>
        <taxon>Fungi</taxon>
        <taxon>Dikarya</taxon>
        <taxon>Ascomycota</taxon>
        <taxon>Pezizomycotina</taxon>
        <taxon>Dothideomycetes</taxon>
        <taxon>Pleosporomycetidae</taxon>
        <taxon>Venturiales</taxon>
        <taxon>Venturiaceae</taxon>
        <taxon>Venturia</taxon>
    </lineage>
</organism>
<keyword evidence="3" id="KW-0472">Membrane</keyword>
<sequence length="915" mass="100016">MTTADGKKKRVGFSSDITPPSPEASSSGPRHTGETGSSLEAETRLIPTPLPLLPLPPINDEAPRRFEREDIDNDFAKQIHLLMAQPLPPRPKPAIRKPSQPSEIELGELSAAENLNGAKDMSGKQAHDRAQKLAAKVGSYNVSANASKRNSLDLEEDEPPNRPRPVLARPAEISSAPPTDDEHDSDEGVLYNSKKRGEPERRTSNARAHEEAYRLVRSYTAHLPSHHDIDEPPLQSGQATPVEEQHYYEDYVPKPKEYRGSILASLLKLQSSQAQHVDPMPLMSSRGWRGGHSRNASAETASLSGTTPSHTPGHSPTSSGTSTPTSKHGLLSHWPSHWHRKASNRDSLMSISALAGSSSTIALPTKELGNEVLEKAKAHKNTRPGMGKRSRSSEIASAFKRKNKPRIEEEIRITVHIAETLARQKYLIKLCRALMEYGAPTHRLEEYLKASSRVLEISAQWLYIPGCMLISFDDPATHTTEVKLVRVNQGVDLGKMRDCHQIYKEVVHDKIGVEEATQRLEAVVNAKKKFATWFLCCMYGVAAVAVGPFAFKARLIDLPIAFVLGVFVGIMQIVISPRSDLYANIFEVSAAVVTSFLARAFGSIKGPNGTRLFCFSALAQSSIALILPGYTVLCASLELQSRSIVAGSVRMVYAIIYSLFLGFGITIGTVIYGVMDKNATSETTCASPMGDYWFFFFVPLFTLCLIIINQAKWKQAPVMLFISFTGYLVNYFTSQRFSGNLQVPQALGALTIGIEANLYARIGRSVDNFFLNIWDRRFRPPLYNIRKKLISSSSNLLQRLGSLESLPLPLTRHSDQKPKLGYGLAAAAMLPAIFVQVPSGLAVSGSLLSGLTTADQLVGNTTTSAGGTSSDISSNSAFNVSYSVIQVAIGITVGLFLSALIVYPLGKRRSGLFSF</sequence>
<feature type="compositionally biased region" description="Basic and acidic residues" evidence="2">
    <location>
        <begin position="195"/>
        <end position="209"/>
    </location>
</feature>
<feature type="region of interest" description="Disordered" evidence="2">
    <location>
        <begin position="1"/>
        <end position="71"/>
    </location>
</feature>
<feature type="compositionally biased region" description="Polar residues" evidence="2">
    <location>
        <begin position="140"/>
        <end position="149"/>
    </location>
</feature>
<feature type="compositionally biased region" description="Pro residues" evidence="2">
    <location>
        <begin position="48"/>
        <end position="57"/>
    </location>
</feature>
<feature type="transmembrane region" description="Helical" evidence="3">
    <location>
        <begin position="884"/>
        <end position="905"/>
    </location>
</feature>
<feature type="compositionally biased region" description="Polar residues" evidence="2">
    <location>
        <begin position="294"/>
        <end position="303"/>
    </location>
</feature>
<dbReference type="AlphaFoldDB" id="A0A517LPC8"/>
<feature type="transmembrane region" description="Helical" evidence="3">
    <location>
        <begin position="651"/>
        <end position="672"/>
    </location>
</feature>
<accession>A0A517LPC8</accession>
<dbReference type="InterPro" id="IPR051361">
    <property type="entry name" value="ThrE/Ser_Exporter"/>
</dbReference>
<protein>
    <recommendedName>
        <fullName evidence="4">Threonine/serine exporter-like N-terminal domain-containing protein</fullName>
    </recommendedName>
</protein>
<feature type="region of interest" description="Disordered" evidence="2">
    <location>
        <begin position="138"/>
        <end position="209"/>
    </location>
</feature>
<evidence type="ECO:0000256" key="2">
    <source>
        <dbReference type="SAM" id="MobiDB-lite"/>
    </source>
</evidence>
<dbReference type="Proteomes" id="UP000316270">
    <property type="component" value="Chromosome 17"/>
</dbReference>
<name>A0A517LPC8_9PEZI</name>
<feature type="region of interest" description="Disordered" evidence="2">
    <location>
        <begin position="272"/>
        <end position="332"/>
    </location>
</feature>
<keyword evidence="3" id="KW-1133">Transmembrane helix</keyword>
<feature type="transmembrane region" description="Helical" evidence="3">
    <location>
        <begin position="820"/>
        <end position="841"/>
    </location>
</feature>
<dbReference type="InterPro" id="IPR010619">
    <property type="entry name" value="ThrE-like_N"/>
</dbReference>
<keyword evidence="6" id="KW-1185">Reference proteome</keyword>
<gene>
    <name evidence="5" type="ORF">FKW77_006812</name>
</gene>
<feature type="compositionally biased region" description="Basic residues" evidence="2">
    <location>
        <begin position="379"/>
        <end position="390"/>
    </location>
</feature>
<feature type="region of interest" description="Disordered" evidence="2">
    <location>
        <begin position="83"/>
        <end position="103"/>
    </location>
</feature>
<dbReference type="PANTHER" id="PTHR31082">
    <property type="entry name" value="PHEROMONE-REGULATED MEMBRANE PROTEIN 10"/>
    <property type="match status" value="1"/>
</dbReference>
<proteinExistence type="inferred from homology"/>
<feature type="transmembrane region" description="Helical" evidence="3">
    <location>
        <begin position="692"/>
        <end position="710"/>
    </location>
</feature>
<reference evidence="5 6" key="1">
    <citation type="submission" date="2019-07" db="EMBL/GenBank/DDBJ databases">
        <title>Finished genome of Venturia effusa.</title>
        <authorList>
            <person name="Young C.A."/>
            <person name="Cox M.P."/>
            <person name="Ganley A.R.D."/>
            <person name="David W.J."/>
        </authorList>
    </citation>
    <scope>NUCLEOTIDE SEQUENCE [LARGE SCALE GENOMIC DNA]</scope>
    <source>
        <strain evidence="6">albino</strain>
    </source>
</reference>
<evidence type="ECO:0000256" key="3">
    <source>
        <dbReference type="SAM" id="Phobius"/>
    </source>
</evidence>
<dbReference type="OrthoDB" id="413008at2759"/>
<evidence type="ECO:0000259" key="4">
    <source>
        <dbReference type="Pfam" id="PF06738"/>
    </source>
</evidence>
<dbReference type="EMBL" id="CP042201">
    <property type="protein sequence ID" value="QDS77443.1"/>
    <property type="molecule type" value="Genomic_DNA"/>
</dbReference>
<feature type="transmembrane region" description="Helical" evidence="3">
    <location>
        <begin position="612"/>
        <end position="631"/>
    </location>
</feature>
<feature type="compositionally biased region" description="Low complexity" evidence="2">
    <location>
        <begin position="304"/>
        <end position="326"/>
    </location>
</feature>
<dbReference type="PANTHER" id="PTHR31082:SF4">
    <property type="entry name" value="PHEROMONE-REGULATED MEMBRANE PROTEIN 10"/>
    <property type="match status" value="1"/>
</dbReference>
<feature type="transmembrane region" description="Helical" evidence="3">
    <location>
        <begin position="530"/>
        <end position="551"/>
    </location>
</feature>
<feature type="region of interest" description="Disordered" evidence="2">
    <location>
        <begin position="379"/>
        <end position="401"/>
    </location>
</feature>
<evidence type="ECO:0000256" key="1">
    <source>
        <dbReference type="ARBA" id="ARBA00034125"/>
    </source>
</evidence>
<keyword evidence="3" id="KW-0812">Transmembrane</keyword>
<comment type="similarity">
    <text evidence="1">Belongs to the ThrE exporter (TC 2.A.79) family.</text>
</comment>
<dbReference type="Pfam" id="PF06738">
    <property type="entry name" value="ThrE"/>
    <property type="match status" value="1"/>
</dbReference>
<feature type="domain" description="Threonine/serine exporter-like N-terminal" evidence="4">
    <location>
        <begin position="426"/>
        <end position="671"/>
    </location>
</feature>
<feature type="transmembrane region" description="Helical" evidence="3">
    <location>
        <begin position="558"/>
        <end position="575"/>
    </location>
</feature>
<evidence type="ECO:0000313" key="5">
    <source>
        <dbReference type="EMBL" id="QDS77443.1"/>
    </source>
</evidence>
<feature type="compositionally biased region" description="Polar residues" evidence="2">
    <location>
        <begin position="15"/>
        <end position="40"/>
    </location>
</feature>